<proteinExistence type="predicted"/>
<evidence type="ECO:0000256" key="1">
    <source>
        <dbReference type="ARBA" id="ARBA00022441"/>
    </source>
</evidence>
<dbReference type="EMBL" id="QKYT01000067">
    <property type="protein sequence ID" value="RIA95119.1"/>
    <property type="molecule type" value="Genomic_DNA"/>
</dbReference>
<accession>A0A397TCQ0</accession>
<dbReference type="Gene3D" id="2.120.10.80">
    <property type="entry name" value="Kelch-type beta propeller"/>
    <property type="match status" value="2"/>
</dbReference>
<dbReference type="AlphaFoldDB" id="A0A397TCQ0"/>
<protein>
    <recommendedName>
        <fullName evidence="6">Galactose oxidase</fullName>
    </recommendedName>
</protein>
<evidence type="ECO:0000256" key="3">
    <source>
        <dbReference type="SAM" id="Phobius"/>
    </source>
</evidence>
<evidence type="ECO:0000256" key="2">
    <source>
        <dbReference type="ARBA" id="ARBA00022737"/>
    </source>
</evidence>
<evidence type="ECO:0008006" key="6">
    <source>
        <dbReference type="Google" id="ProtNLM"/>
    </source>
</evidence>
<dbReference type="Pfam" id="PF24681">
    <property type="entry name" value="Kelch_KLHDC2_KLHL20_DRC7"/>
    <property type="match status" value="1"/>
</dbReference>
<dbReference type="InterPro" id="IPR015915">
    <property type="entry name" value="Kelch-typ_b-propeller"/>
</dbReference>
<comment type="caution">
    <text evidence="4">The sequence shown here is derived from an EMBL/GenBank/DDBJ whole genome shotgun (WGS) entry which is preliminary data.</text>
</comment>
<name>A0A397TCQ0_9GLOM</name>
<keyword evidence="3" id="KW-0472">Membrane</keyword>
<keyword evidence="3" id="KW-1133">Transmembrane helix</keyword>
<keyword evidence="2" id="KW-0677">Repeat</keyword>
<keyword evidence="1" id="KW-0880">Kelch repeat</keyword>
<dbReference type="InterPro" id="IPR011043">
    <property type="entry name" value="Gal_Oxase/kelch_b-propeller"/>
</dbReference>
<gene>
    <name evidence="4" type="ORF">C1645_872965</name>
</gene>
<organism evidence="4 5">
    <name type="scientific">Glomus cerebriforme</name>
    <dbReference type="NCBI Taxonomy" id="658196"/>
    <lineage>
        <taxon>Eukaryota</taxon>
        <taxon>Fungi</taxon>
        <taxon>Fungi incertae sedis</taxon>
        <taxon>Mucoromycota</taxon>
        <taxon>Glomeromycotina</taxon>
        <taxon>Glomeromycetes</taxon>
        <taxon>Glomerales</taxon>
        <taxon>Glomeraceae</taxon>
        <taxon>Glomus</taxon>
    </lineage>
</organism>
<dbReference type="SUPFAM" id="SSF50965">
    <property type="entry name" value="Galactose oxidase, central domain"/>
    <property type="match status" value="1"/>
</dbReference>
<dbReference type="Proteomes" id="UP000265703">
    <property type="component" value="Unassembled WGS sequence"/>
</dbReference>
<dbReference type="OrthoDB" id="432528at2759"/>
<feature type="transmembrane region" description="Helical" evidence="3">
    <location>
        <begin position="379"/>
        <end position="402"/>
    </location>
</feature>
<reference evidence="4 5" key="1">
    <citation type="submission" date="2018-06" db="EMBL/GenBank/DDBJ databases">
        <title>Comparative genomics reveals the genomic features of Rhizophagus irregularis, R. cerebriforme, R. diaphanum and Gigaspora rosea, and their symbiotic lifestyle signature.</title>
        <authorList>
            <person name="Morin E."/>
            <person name="San Clemente H."/>
            <person name="Chen E.C.H."/>
            <person name="De La Providencia I."/>
            <person name="Hainaut M."/>
            <person name="Kuo A."/>
            <person name="Kohler A."/>
            <person name="Murat C."/>
            <person name="Tang N."/>
            <person name="Roy S."/>
            <person name="Loubradou J."/>
            <person name="Henrissat B."/>
            <person name="Grigoriev I.V."/>
            <person name="Corradi N."/>
            <person name="Roux C."/>
            <person name="Martin F.M."/>
        </authorList>
    </citation>
    <scope>NUCLEOTIDE SEQUENCE [LARGE SCALE GENOMIC DNA]</scope>
    <source>
        <strain evidence="4 5">DAOM 227022</strain>
    </source>
</reference>
<dbReference type="PANTHER" id="PTHR46093">
    <property type="entry name" value="ACYL-COA-BINDING DOMAIN-CONTAINING PROTEIN 5"/>
    <property type="match status" value="1"/>
</dbReference>
<keyword evidence="5" id="KW-1185">Reference proteome</keyword>
<sequence length="439" mass="48128">MIKVNAQLSPSFRKLHSAVLAEKRLYIFGGFHDSALTPQNEALLNNNLDDRFFYLDVSIPFDTSNLPWRAIPDNVKNLPLGSLSTIVSGGVGASIGGINSDAIFFINNEFTNTTPPVHSYNAQNNLWNTRTISGDRPIGRNQMKPITDNNGKIHLLTGLSFTDKAGVTRSNGIIVLDTINLNCIIRDAPITRLGYGATLLPNGKIVYMAGWDPVFVLPPDNFKEIYLYDTNTGQWDIKLTTGNFPTSDAGISTVLGLDGSRIIVFGGDVDSDNFLNVLDLTNFEWFIPEVRGKGPVFKRSEHTANVIGKYMVIAFGLNGIDQAKYKSNGESDVLLLDISNNSQYMWTTSFDPTPFTIDPTSSPSPANSSSTTKNDNKNVIIGIVIGIVIILSILSASAVIFIRRRRNITKAIPTPGDTNGNIISIPSDYELSYENSRRI</sequence>
<evidence type="ECO:0000313" key="5">
    <source>
        <dbReference type="Proteomes" id="UP000265703"/>
    </source>
</evidence>
<evidence type="ECO:0000313" key="4">
    <source>
        <dbReference type="EMBL" id="RIA95119.1"/>
    </source>
</evidence>
<keyword evidence="3" id="KW-0812">Transmembrane</keyword>
<dbReference type="PANTHER" id="PTHR46093:SF18">
    <property type="entry name" value="FIBRONECTIN TYPE-III DOMAIN-CONTAINING PROTEIN"/>
    <property type="match status" value="1"/>
</dbReference>